<organism evidence="1 2">
    <name type="scientific">Lithohypha guttulata</name>
    <dbReference type="NCBI Taxonomy" id="1690604"/>
    <lineage>
        <taxon>Eukaryota</taxon>
        <taxon>Fungi</taxon>
        <taxon>Dikarya</taxon>
        <taxon>Ascomycota</taxon>
        <taxon>Pezizomycotina</taxon>
        <taxon>Eurotiomycetes</taxon>
        <taxon>Chaetothyriomycetidae</taxon>
        <taxon>Chaetothyriales</taxon>
        <taxon>Trichomeriaceae</taxon>
        <taxon>Lithohypha</taxon>
    </lineage>
</organism>
<proteinExistence type="predicted"/>
<dbReference type="PANTHER" id="PTHR39600:SF1">
    <property type="entry name" value="PEPTIDASE INHIBITOR I78 FAMILY PROTEIN"/>
    <property type="match status" value="1"/>
</dbReference>
<accession>A0AAN7TE01</accession>
<dbReference type="Proteomes" id="UP001309876">
    <property type="component" value="Unassembled WGS sequence"/>
</dbReference>
<evidence type="ECO:0000313" key="1">
    <source>
        <dbReference type="EMBL" id="KAK5090941.1"/>
    </source>
</evidence>
<dbReference type="EMBL" id="JAVRRJ010000001">
    <property type="protein sequence ID" value="KAK5090941.1"/>
    <property type="molecule type" value="Genomic_DNA"/>
</dbReference>
<reference evidence="1 2" key="1">
    <citation type="submission" date="2023-08" db="EMBL/GenBank/DDBJ databases">
        <title>Black Yeasts Isolated from many extreme environments.</title>
        <authorList>
            <person name="Coleine C."/>
            <person name="Stajich J.E."/>
            <person name="Selbmann L."/>
        </authorList>
    </citation>
    <scope>NUCLEOTIDE SEQUENCE [LARGE SCALE GENOMIC DNA]</scope>
    <source>
        <strain evidence="1 2">CCFEE 5910</strain>
    </source>
</reference>
<protein>
    <submittedName>
        <fullName evidence="1">Uncharacterized protein</fullName>
    </submittedName>
</protein>
<dbReference type="AlphaFoldDB" id="A0AAN7TE01"/>
<gene>
    <name evidence="1" type="ORF">LTR05_001119</name>
</gene>
<sequence length="80" mass="8748">MPLVVPGINSNGGGDLTQEWMQKLAGKKISESGSTDNTNFAKKDLPQNHRVVGEDTMDHQPNRLNIHTDKDGLVKKVTHG</sequence>
<keyword evidence="2" id="KW-1185">Reference proteome</keyword>
<dbReference type="PANTHER" id="PTHR39600">
    <property type="entry name" value="PEPTIDASE INHIBITOR I78 FAMILY PROTEIN"/>
    <property type="match status" value="1"/>
</dbReference>
<comment type="caution">
    <text evidence="1">The sequence shown here is derived from an EMBL/GenBank/DDBJ whole genome shotgun (WGS) entry which is preliminary data.</text>
</comment>
<name>A0AAN7TE01_9EURO</name>
<evidence type="ECO:0000313" key="2">
    <source>
        <dbReference type="Proteomes" id="UP001309876"/>
    </source>
</evidence>
<dbReference type="Gene3D" id="3.30.10.10">
    <property type="entry name" value="Trypsin Inhibitor V, subunit A"/>
    <property type="match status" value="1"/>
</dbReference>